<dbReference type="RefSeq" id="WP_202748013.1">
    <property type="nucleotide sequence ID" value="NZ_JAESWC010000002.1"/>
</dbReference>
<dbReference type="Pfam" id="PF07486">
    <property type="entry name" value="Hydrolase_2"/>
    <property type="match status" value="1"/>
</dbReference>
<feature type="chain" id="PRO_5047329069" evidence="2">
    <location>
        <begin position="25"/>
        <end position="264"/>
    </location>
</feature>
<name>A0ABS1T9H3_9CLOT</name>
<evidence type="ECO:0000256" key="2">
    <source>
        <dbReference type="SAM" id="SignalP"/>
    </source>
</evidence>
<keyword evidence="4" id="KW-0378">Hydrolase</keyword>
<feature type="region of interest" description="Disordered" evidence="1">
    <location>
        <begin position="90"/>
        <end position="139"/>
    </location>
</feature>
<evidence type="ECO:0000256" key="1">
    <source>
        <dbReference type="SAM" id="MobiDB-lite"/>
    </source>
</evidence>
<proteinExistence type="predicted"/>
<dbReference type="Gene3D" id="1.10.10.2520">
    <property type="entry name" value="Cell wall hydrolase SleB, domain 1"/>
    <property type="match status" value="1"/>
</dbReference>
<dbReference type="Proteomes" id="UP000632377">
    <property type="component" value="Unassembled WGS sequence"/>
</dbReference>
<dbReference type="InterPro" id="IPR011105">
    <property type="entry name" value="Cell_wall_hydrolase_SleB"/>
</dbReference>
<gene>
    <name evidence="4" type="ORF">JK636_06505</name>
</gene>
<keyword evidence="5" id="KW-1185">Reference proteome</keyword>
<accession>A0ABS1T9H3</accession>
<evidence type="ECO:0000259" key="3">
    <source>
        <dbReference type="Pfam" id="PF07486"/>
    </source>
</evidence>
<evidence type="ECO:0000313" key="4">
    <source>
        <dbReference type="EMBL" id="MBL4935407.1"/>
    </source>
</evidence>
<keyword evidence="2" id="KW-0732">Signal</keyword>
<dbReference type="EMBL" id="JAESWC010000002">
    <property type="protein sequence ID" value="MBL4935407.1"/>
    <property type="molecule type" value="Genomic_DNA"/>
</dbReference>
<protein>
    <submittedName>
        <fullName evidence="4">Cell wall hydrolase</fullName>
    </submittedName>
</protein>
<dbReference type="InterPro" id="IPR042047">
    <property type="entry name" value="SleB_dom1"/>
</dbReference>
<reference evidence="4 5" key="1">
    <citation type="submission" date="2021-01" db="EMBL/GenBank/DDBJ databases">
        <title>Genome public.</title>
        <authorList>
            <person name="Liu C."/>
            <person name="Sun Q."/>
        </authorList>
    </citation>
    <scope>NUCLEOTIDE SEQUENCE [LARGE SCALE GENOMIC DNA]</scope>
    <source>
        <strain evidence="4 5">YIM B02515</strain>
    </source>
</reference>
<feature type="compositionally biased region" description="Polar residues" evidence="1">
    <location>
        <begin position="110"/>
        <end position="131"/>
    </location>
</feature>
<feature type="domain" description="Cell wall hydrolase SleB" evidence="3">
    <location>
        <begin position="160"/>
        <end position="263"/>
    </location>
</feature>
<feature type="signal peptide" evidence="2">
    <location>
        <begin position="1"/>
        <end position="24"/>
    </location>
</feature>
<sequence length="264" mass="28917">MKMDKKTRLILAVTLITAAGALTAMTYGIQKGKHTSKINLYTYSINDDALKNEAVEMTNSIRTSESYTTANNDQSDKLVVIKDEVKNIENKDKEYSRGGTGLSEAKPKTAAQQKPQVKTPLKQQTKVQSKPASNSTAASVAAAGDEKDLFARLVSAESAGESFEGQLAVATVIMNRVKSPNYSNSITGVIMDKSWGYQFTPVLDGRINQPATASAKKAVDMVLSGYRSFGTEIMFFINPKKAESTYVVKNKTYFKSIGNHDFYY</sequence>
<evidence type="ECO:0000313" key="5">
    <source>
        <dbReference type="Proteomes" id="UP000632377"/>
    </source>
</evidence>
<organism evidence="4 5">
    <name type="scientific">Clostridium rhizosphaerae</name>
    <dbReference type="NCBI Taxonomy" id="2803861"/>
    <lineage>
        <taxon>Bacteria</taxon>
        <taxon>Bacillati</taxon>
        <taxon>Bacillota</taxon>
        <taxon>Clostridia</taxon>
        <taxon>Eubacteriales</taxon>
        <taxon>Clostridiaceae</taxon>
        <taxon>Clostridium</taxon>
    </lineage>
</organism>
<comment type="caution">
    <text evidence="4">The sequence shown here is derived from an EMBL/GenBank/DDBJ whole genome shotgun (WGS) entry which is preliminary data.</text>
</comment>
<dbReference type="GO" id="GO:0016787">
    <property type="term" value="F:hydrolase activity"/>
    <property type="evidence" value="ECO:0007669"/>
    <property type="project" value="UniProtKB-KW"/>
</dbReference>